<gene>
    <name evidence="2" type="ORF">CJO77_12110</name>
</gene>
<dbReference type="EMBL" id="CP022759">
    <property type="protein sequence ID" value="AXV82214.1"/>
    <property type="molecule type" value="Genomic_DNA"/>
</dbReference>
<feature type="region of interest" description="Disordered" evidence="1">
    <location>
        <begin position="28"/>
        <end position="50"/>
    </location>
</feature>
<accession>A0AAD0S7S7</accession>
<reference evidence="2 3" key="1">
    <citation type="submission" date="2017-08" db="EMBL/GenBank/DDBJ databases">
        <title>Genome sequences of Ralstonia solanacearum Species Complex (RSSC) isolated from Potato bacterial wilts in Korea.</title>
        <authorList>
            <person name="Cho H."/>
            <person name="Song E.-S."/>
            <person name="Lee Y.K."/>
            <person name="Lee S."/>
            <person name="Lee S.-W."/>
            <person name="Jo A."/>
            <person name="Kim J.-G."/>
            <person name="Hwang I."/>
        </authorList>
    </citation>
    <scope>NUCLEOTIDE SEQUENCE [LARGE SCALE GENOMIC DNA]</scope>
    <source>
        <strain evidence="2 3">T98</strain>
    </source>
</reference>
<evidence type="ECO:0000313" key="3">
    <source>
        <dbReference type="Proteomes" id="UP000261758"/>
    </source>
</evidence>
<sequence>MSPEDADQFFAPAQGKYLQAEKWEPEESSRMVIQGDPMHGPGIDCGRRPDPGRLKVEEIRAIWERNRTPDVRRLIWEIWYLRYTISQARYVAAILDVTGIESPFQHRLDTLLARLRTEPSPEAASLTWFREEEEALKRIAKARR</sequence>
<dbReference type="AlphaFoldDB" id="A0AAD0S7S7"/>
<dbReference type="RefSeq" id="WP_118869703.1">
    <property type="nucleotide sequence ID" value="NZ_CP022759.1"/>
</dbReference>
<proteinExistence type="predicted"/>
<evidence type="ECO:0000256" key="1">
    <source>
        <dbReference type="SAM" id="MobiDB-lite"/>
    </source>
</evidence>
<organism evidence="2 3">
    <name type="scientific">Ralstonia solanacearum</name>
    <name type="common">Pseudomonas solanacearum</name>
    <dbReference type="NCBI Taxonomy" id="305"/>
    <lineage>
        <taxon>Bacteria</taxon>
        <taxon>Pseudomonadati</taxon>
        <taxon>Pseudomonadota</taxon>
        <taxon>Betaproteobacteria</taxon>
        <taxon>Burkholderiales</taxon>
        <taxon>Burkholderiaceae</taxon>
        <taxon>Ralstonia</taxon>
        <taxon>Ralstonia solanacearum species complex</taxon>
    </lineage>
</organism>
<dbReference type="Proteomes" id="UP000261758">
    <property type="component" value="Chromosome"/>
</dbReference>
<evidence type="ECO:0000313" key="2">
    <source>
        <dbReference type="EMBL" id="AXV82214.1"/>
    </source>
</evidence>
<name>A0AAD0S7S7_RALSL</name>
<protein>
    <submittedName>
        <fullName evidence="2">Uncharacterized protein</fullName>
    </submittedName>
</protein>